<comment type="caution">
    <text evidence="2">Lacks conserved residue(s) required for the propagation of feature annotation.</text>
</comment>
<dbReference type="PROSITE" id="PS50935">
    <property type="entry name" value="SSB"/>
    <property type="match status" value="1"/>
</dbReference>
<dbReference type="RefSeq" id="WP_219848786.1">
    <property type="nucleotide sequence ID" value="NZ_LN649255.1"/>
</dbReference>
<dbReference type="Pfam" id="PF00436">
    <property type="entry name" value="SSB"/>
    <property type="match status" value="1"/>
</dbReference>
<dbReference type="InterPro" id="IPR012340">
    <property type="entry name" value="NA-bd_OB-fold"/>
</dbReference>
<dbReference type="Gene3D" id="2.40.50.140">
    <property type="entry name" value="Nucleic acid-binding proteins"/>
    <property type="match status" value="1"/>
</dbReference>
<comment type="subunit">
    <text evidence="2">Homotetramer.</text>
</comment>
<gene>
    <name evidence="4" type="primary">ssb</name>
    <name evidence="4" type="ORF">PAD_111</name>
</gene>
<dbReference type="GO" id="GO:0006260">
    <property type="term" value="P:DNA replication"/>
    <property type="evidence" value="ECO:0007669"/>
    <property type="project" value="UniProtKB-UniRule"/>
</dbReference>
<evidence type="ECO:0000256" key="2">
    <source>
        <dbReference type="HAMAP-Rule" id="MF_00984"/>
    </source>
</evidence>
<dbReference type="PANTHER" id="PTHR10302:SF27">
    <property type="entry name" value="SINGLE-STRANDED DNA-BINDING PROTEIN"/>
    <property type="match status" value="1"/>
</dbReference>
<name>A0A8D9JSH7_9GAMM</name>
<comment type="function">
    <text evidence="2">Plays an important role in DNA replication, recombination and repair. Binds to ssDNA and to an array of partner proteins to recruit them to their sites of action during DNA metabolism.</text>
</comment>
<dbReference type="InterPro" id="IPR011344">
    <property type="entry name" value="ssDNA-bd"/>
</dbReference>
<organism evidence="4 5">
    <name type="scientific">Candidatus Portiera aleyrodidarum</name>
    <name type="common">primary endosymbiont of Bemisia tabaci</name>
    <dbReference type="NCBI Taxonomy" id="91844"/>
    <lineage>
        <taxon>Bacteria</taxon>
        <taxon>Pseudomonadati</taxon>
        <taxon>Pseudomonadota</taxon>
        <taxon>Gammaproteobacteria</taxon>
        <taxon>Candidatus Johnevansiales</taxon>
        <taxon>Candidatus Johnevansiaceae</taxon>
        <taxon>Candidatus Portiera</taxon>
    </lineage>
</organism>
<dbReference type="NCBIfam" id="TIGR00621">
    <property type="entry name" value="ssb"/>
    <property type="match status" value="1"/>
</dbReference>
<keyword evidence="1 2" id="KW-0238">DNA-binding</keyword>
<reference evidence="4 5" key="1">
    <citation type="journal article" date="2015" name="Genome Biol. Evol.">
        <title>Genome evolution in the primary endosymbiont of whiteflies sheds light on their divergence.</title>
        <authorList>
            <person name="Santos-Garcia D."/>
            <person name="Vargas-Chavez C."/>
            <person name="Moya A."/>
            <person name="Latorre A."/>
            <person name="Silva"/>
            <person name="F J."/>
        </authorList>
    </citation>
    <scope>NUCLEOTIDE SEQUENCE [LARGE SCALE GENOMIC DNA]</scope>
    <source>
        <strain evidence="5">AD-VLC</strain>
    </source>
</reference>
<dbReference type="InterPro" id="IPR000424">
    <property type="entry name" value="Primosome_PriB/ssb"/>
</dbReference>
<keyword evidence="2" id="KW-0227">DNA damage</keyword>
<dbReference type="EMBL" id="LN649255">
    <property type="protein sequence ID" value="CEI58670.1"/>
    <property type="molecule type" value="Genomic_DNA"/>
</dbReference>
<dbReference type="GO" id="GO:0009295">
    <property type="term" value="C:nucleoid"/>
    <property type="evidence" value="ECO:0007669"/>
    <property type="project" value="TreeGrafter"/>
</dbReference>
<dbReference type="KEGG" id="plc:PAD_111"/>
<evidence type="ECO:0000313" key="4">
    <source>
        <dbReference type="EMBL" id="CEI58670.1"/>
    </source>
</evidence>
<proteinExistence type="inferred from homology"/>
<sequence length="140" mass="16152">MGRGVNKVILIGNLGKDPEIRYSASGNPVCNFKLATTDTWKDKHRGQIKERTEWHTIVVFNKLASIVQQYLKRGSRVYIEGRMQTRKWQTQTGENREITEIVASDIQILNFRGGKNKNSNVVKKNIEDENLDNFDDEIPF</sequence>
<dbReference type="PIRSF" id="PIRSF002070">
    <property type="entry name" value="SSB"/>
    <property type="match status" value="1"/>
</dbReference>
<keyword evidence="2" id="KW-0233">DNA recombination</keyword>
<keyword evidence="2" id="KW-0234">DNA repair</keyword>
<dbReference type="PANTHER" id="PTHR10302">
    <property type="entry name" value="SINGLE-STRANDED DNA-BINDING PROTEIN"/>
    <property type="match status" value="1"/>
</dbReference>
<feature type="short sequence motif" description="Important for interaction with partner proteins" evidence="2">
    <location>
        <begin position="135"/>
        <end position="140"/>
    </location>
</feature>
<protein>
    <recommendedName>
        <fullName evidence="2 3">Single-stranded DNA-binding protein</fullName>
        <shortName evidence="2">SSB</shortName>
    </recommendedName>
</protein>
<dbReference type="Proteomes" id="UP000032800">
    <property type="component" value="Chromosome I"/>
</dbReference>
<evidence type="ECO:0000256" key="3">
    <source>
        <dbReference type="PIRNR" id="PIRNR002070"/>
    </source>
</evidence>
<dbReference type="GO" id="GO:0006310">
    <property type="term" value="P:DNA recombination"/>
    <property type="evidence" value="ECO:0007669"/>
    <property type="project" value="UniProtKB-UniRule"/>
</dbReference>
<dbReference type="GO" id="GO:0006281">
    <property type="term" value="P:DNA repair"/>
    <property type="evidence" value="ECO:0007669"/>
    <property type="project" value="UniProtKB-UniRule"/>
</dbReference>
<keyword evidence="2" id="KW-0235">DNA replication</keyword>
<accession>A0A8D9JSH7</accession>
<dbReference type="SUPFAM" id="SSF50249">
    <property type="entry name" value="Nucleic acid-binding proteins"/>
    <property type="match status" value="1"/>
</dbReference>
<dbReference type="GO" id="GO:0003697">
    <property type="term" value="F:single-stranded DNA binding"/>
    <property type="evidence" value="ECO:0007669"/>
    <property type="project" value="UniProtKB-UniRule"/>
</dbReference>
<dbReference type="HAMAP" id="MF_00984">
    <property type="entry name" value="SSB"/>
    <property type="match status" value="1"/>
</dbReference>
<evidence type="ECO:0000256" key="1">
    <source>
        <dbReference type="ARBA" id="ARBA00023125"/>
    </source>
</evidence>
<dbReference type="CDD" id="cd04496">
    <property type="entry name" value="SSB_OBF"/>
    <property type="match status" value="1"/>
</dbReference>
<dbReference type="AlphaFoldDB" id="A0A8D9JSH7"/>
<evidence type="ECO:0000313" key="5">
    <source>
        <dbReference type="Proteomes" id="UP000032800"/>
    </source>
</evidence>